<dbReference type="InterPro" id="IPR042100">
    <property type="entry name" value="Bug_dom1"/>
</dbReference>
<evidence type="ECO:0000313" key="2">
    <source>
        <dbReference type="EMBL" id="MVA99033.1"/>
    </source>
</evidence>
<dbReference type="AlphaFoldDB" id="A0A844QM01"/>
<dbReference type="Proteomes" id="UP000463224">
    <property type="component" value="Unassembled WGS sequence"/>
</dbReference>
<proteinExistence type="inferred from homology"/>
<name>A0A844QM01_9HYPH</name>
<comment type="caution">
    <text evidence="2">The sequence shown here is derived from an EMBL/GenBank/DDBJ whole genome shotgun (WGS) entry which is preliminary data.</text>
</comment>
<comment type="similarity">
    <text evidence="1">Belongs to the UPF0065 (bug) family.</text>
</comment>
<accession>A0A844QM01</accession>
<dbReference type="PANTHER" id="PTHR42928:SF5">
    <property type="entry name" value="BLR1237 PROTEIN"/>
    <property type="match status" value="1"/>
</dbReference>
<gene>
    <name evidence="2" type="ORF">GN330_17430</name>
</gene>
<dbReference type="SUPFAM" id="SSF53850">
    <property type="entry name" value="Periplasmic binding protein-like II"/>
    <property type="match status" value="1"/>
</dbReference>
<dbReference type="Gene3D" id="3.40.190.150">
    <property type="entry name" value="Bordetella uptake gene, domain 1"/>
    <property type="match status" value="1"/>
</dbReference>
<evidence type="ECO:0000256" key="1">
    <source>
        <dbReference type="ARBA" id="ARBA00006987"/>
    </source>
</evidence>
<sequence length="367" mass="38042">MSNKASRLIPSCGANFLSCKSKSVITKCNHEMLFLVARKMGDDLMKLKRFAALALSATLLALTGANAADAFPDKPVTLVVPWPAGGGSDTLMRMIAEGATGSLGQPVVVVNKPGAGGSLGLREVAESAPDGYTMSMVATGFIAEQYGNPNSPTLDQYKVVAFIGVDPAIIAAGKDTGIKTLEELVAEGKAEPGKLRNANDQPGGTAFVAASLMEIALGIDLTLVPYQGSAPVVQAIMSGETQTATPSVTDLIAQHKAGEVTILAVAGAERHFLAPDIPTFTEAGFPLVTGTIRAIVVPAETPDEVVGKLESAIMAALGDEDFKKRATAAGFSLAPLGTADATAFLRKMDEDMYPVLLEAGLVKVRQK</sequence>
<dbReference type="CDD" id="cd07012">
    <property type="entry name" value="PBP2_Bug_TTT"/>
    <property type="match status" value="1"/>
</dbReference>
<dbReference type="InterPro" id="IPR005064">
    <property type="entry name" value="BUG"/>
</dbReference>
<organism evidence="2 3">
    <name type="scientific">Nitratireductor arenosus</name>
    <dbReference type="NCBI Taxonomy" id="2682096"/>
    <lineage>
        <taxon>Bacteria</taxon>
        <taxon>Pseudomonadati</taxon>
        <taxon>Pseudomonadota</taxon>
        <taxon>Alphaproteobacteria</taxon>
        <taxon>Hyphomicrobiales</taxon>
        <taxon>Phyllobacteriaceae</taxon>
        <taxon>Nitratireductor</taxon>
    </lineage>
</organism>
<dbReference type="PANTHER" id="PTHR42928">
    <property type="entry name" value="TRICARBOXYLATE-BINDING PROTEIN"/>
    <property type="match status" value="1"/>
</dbReference>
<evidence type="ECO:0000313" key="3">
    <source>
        <dbReference type="Proteomes" id="UP000463224"/>
    </source>
</evidence>
<dbReference type="EMBL" id="WPHG01000004">
    <property type="protein sequence ID" value="MVA99033.1"/>
    <property type="molecule type" value="Genomic_DNA"/>
</dbReference>
<protein>
    <submittedName>
        <fullName evidence="2">Tripartite tricarboxylate transporter substrate binding protein</fullName>
    </submittedName>
</protein>
<dbReference type="Gene3D" id="3.40.190.10">
    <property type="entry name" value="Periplasmic binding protein-like II"/>
    <property type="match status" value="1"/>
</dbReference>
<dbReference type="Pfam" id="PF03401">
    <property type="entry name" value="TctC"/>
    <property type="match status" value="1"/>
</dbReference>
<keyword evidence="3" id="KW-1185">Reference proteome</keyword>
<dbReference type="PIRSF" id="PIRSF017082">
    <property type="entry name" value="YflP"/>
    <property type="match status" value="1"/>
</dbReference>
<reference evidence="2 3" key="1">
    <citation type="submission" date="2019-12" db="EMBL/GenBank/DDBJ databases">
        <title>Nitratireductor arenosus sp. nov., Isolated from sea sand, Jeju island, South Korea.</title>
        <authorList>
            <person name="Kim W."/>
        </authorList>
    </citation>
    <scope>NUCLEOTIDE SEQUENCE [LARGE SCALE GENOMIC DNA]</scope>
    <source>
        <strain evidence="2 3">CAU 1489</strain>
    </source>
</reference>